<dbReference type="RefSeq" id="XP_007751425.1">
    <property type="nucleotide sequence ID" value="XM_007753235.1"/>
</dbReference>
<keyword evidence="2" id="KW-0547">Nucleotide-binding</keyword>
<dbReference type="SUPFAM" id="SSF56112">
    <property type="entry name" value="Protein kinase-like (PK-like)"/>
    <property type="match status" value="1"/>
</dbReference>
<dbReference type="HOGENOM" id="CLU_831561_0_0_1"/>
<sequence>MAFTKSWRDTIFPGSTPDSAIEEIISAPGQVDVLENYASGDSSENRDHPLLGSGVPQKRLLTEKAGPSTAASPYDDPNEASVFKRKRREHQVHIPPRTNYHEFMDLDQAGTATMACEYDRSANIVAIKRLRGIDASSTQLGRPFVSDTVVSIINMYFDGDLLTIIYEPMDISLRKVTSILKSPLKHFHIAAICKELVAGLSYIHDNLSHYHGDLSCGTIMLNLDGSVKIGKSKFSSSPPQLMAIANIGESFARNRIITAETRQHDIRTIGFVMMELMEPTTYILDPQSAGLQNPGKWKEGWGIKDFLRATQHQSLEGLKNVSLDLQRRSANSTN</sequence>
<proteinExistence type="inferred from homology"/>
<dbReference type="Gene3D" id="1.10.510.10">
    <property type="entry name" value="Transferase(Phosphotransferase) domain 1"/>
    <property type="match status" value="1"/>
</dbReference>
<protein>
    <submittedName>
        <fullName evidence="4">Serine/threonine protein kinase</fullName>
    </submittedName>
</protein>
<gene>
    <name evidence="4" type="ORF">A1O5_12666</name>
</gene>
<dbReference type="InterPro" id="IPR051931">
    <property type="entry name" value="PAK3-like"/>
</dbReference>
<comment type="similarity">
    <text evidence="1">Belongs to the protein kinase superfamily. STE Ser/Thr protein kinase family. STE20 subfamily.</text>
</comment>
<evidence type="ECO:0000313" key="4">
    <source>
        <dbReference type="EMBL" id="EXJ56210.1"/>
    </source>
</evidence>
<evidence type="ECO:0000256" key="2">
    <source>
        <dbReference type="ARBA" id="ARBA00022741"/>
    </source>
</evidence>
<dbReference type="STRING" id="1182543.W9VT46"/>
<dbReference type="AlphaFoldDB" id="W9VT46"/>
<dbReference type="GeneID" id="19197352"/>
<dbReference type="Proteomes" id="UP000019471">
    <property type="component" value="Unassembled WGS sequence"/>
</dbReference>
<dbReference type="PANTHER" id="PTHR45832:SF22">
    <property type="entry name" value="SERINE_THREONINE-PROTEIN KINASE SAMKA-RELATED"/>
    <property type="match status" value="1"/>
</dbReference>
<dbReference type="GO" id="GO:0005524">
    <property type="term" value="F:ATP binding"/>
    <property type="evidence" value="ECO:0007669"/>
    <property type="project" value="UniProtKB-KW"/>
</dbReference>
<dbReference type="GO" id="GO:0004674">
    <property type="term" value="F:protein serine/threonine kinase activity"/>
    <property type="evidence" value="ECO:0007669"/>
    <property type="project" value="UniProtKB-KW"/>
</dbReference>
<dbReference type="eggNOG" id="KOG0578">
    <property type="taxonomic scope" value="Eukaryota"/>
</dbReference>
<dbReference type="InterPro" id="IPR011009">
    <property type="entry name" value="Kinase-like_dom_sf"/>
</dbReference>
<dbReference type="PANTHER" id="PTHR45832">
    <property type="entry name" value="SERINE/THREONINE-PROTEIN KINASE SAMKA-RELATED-RELATED"/>
    <property type="match status" value="1"/>
</dbReference>
<keyword evidence="4" id="KW-0723">Serine/threonine-protein kinase</keyword>
<dbReference type="EMBL" id="AMGX01000036">
    <property type="protein sequence ID" value="EXJ56210.1"/>
    <property type="molecule type" value="Genomic_DNA"/>
</dbReference>
<keyword evidence="4" id="KW-0418">Kinase</keyword>
<evidence type="ECO:0000313" key="5">
    <source>
        <dbReference type="Proteomes" id="UP000019471"/>
    </source>
</evidence>
<keyword evidence="5" id="KW-1185">Reference proteome</keyword>
<comment type="caution">
    <text evidence="4">The sequence shown here is derived from an EMBL/GenBank/DDBJ whole genome shotgun (WGS) entry which is preliminary data.</text>
</comment>
<dbReference type="OrthoDB" id="4062651at2759"/>
<reference evidence="4 5" key="1">
    <citation type="submission" date="2013-03" db="EMBL/GenBank/DDBJ databases">
        <title>The Genome Sequence of Cladophialophora psammophila CBS 110553.</title>
        <authorList>
            <consortium name="The Broad Institute Genomics Platform"/>
            <person name="Cuomo C."/>
            <person name="de Hoog S."/>
            <person name="Gorbushina A."/>
            <person name="Walker B."/>
            <person name="Young S.K."/>
            <person name="Zeng Q."/>
            <person name="Gargeya S."/>
            <person name="Fitzgerald M."/>
            <person name="Haas B."/>
            <person name="Abouelleil A."/>
            <person name="Allen A.W."/>
            <person name="Alvarado L."/>
            <person name="Arachchi H.M."/>
            <person name="Berlin A.M."/>
            <person name="Chapman S.B."/>
            <person name="Gainer-Dewar J."/>
            <person name="Goldberg J."/>
            <person name="Griggs A."/>
            <person name="Gujja S."/>
            <person name="Hansen M."/>
            <person name="Howarth C."/>
            <person name="Imamovic A."/>
            <person name="Ireland A."/>
            <person name="Larimer J."/>
            <person name="McCowan C."/>
            <person name="Murphy C."/>
            <person name="Pearson M."/>
            <person name="Poon T.W."/>
            <person name="Priest M."/>
            <person name="Roberts A."/>
            <person name="Saif S."/>
            <person name="Shea T."/>
            <person name="Sisk P."/>
            <person name="Sykes S."/>
            <person name="Wortman J."/>
            <person name="Nusbaum C."/>
            <person name="Birren B."/>
        </authorList>
    </citation>
    <scope>NUCLEOTIDE SEQUENCE [LARGE SCALE GENOMIC DNA]</scope>
    <source>
        <strain evidence="4 5">CBS 110553</strain>
    </source>
</reference>
<accession>W9VT46</accession>
<name>W9VT46_9EURO</name>
<evidence type="ECO:0000256" key="3">
    <source>
        <dbReference type="ARBA" id="ARBA00022840"/>
    </source>
</evidence>
<keyword evidence="3" id="KW-0067">ATP-binding</keyword>
<organism evidence="4 5">
    <name type="scientific">Cladophialophora psammophila CBS 110553</name>
    <dbReference type="NCBI Taxonomy" id="1182543"/>
    <lineage>
        <taxon>Eukaryota</taxon>
        <taxon>Fungi</taxon>
        <taxon>Dikarya</taxon>
        <taxon>Ascomycota</taxon>
        <taxon>Pezizomycotina</taxon>
        <taxon>Eurotiomycetes</taxon>
        <taxon>Chaetothyriomycetidae</taxon>
        <taxon>Chaetothyriales</taxon>
        <taxon>Herpotrichiellaceae</taxon>
        <taxon>Cladophialophora</taxon>
    </lineage>
</organism>
<keyword evidence="4" id="KW-0808">Transferase</keyword>
<evidence type="ECO:0000256" key="1">
    <source>
        <dbReference type="ARBA" id="ARBA00008874"/>
    </source>
</evidence>